<keyword evidence="2" id="KW-1003">Cell membrane</keyword>
<evidence type="ECO:0000256" key="5">
    <source>
        <dbReference type="ARBA" id="ARBA00023136"/>
    </source>
</evidence>
<feature type="transmembrane region" description="Helical" evidence="6">
    <location>
        <begin position="85"/>
        <end position="105"/>
    </location>
</feature>
<reference evidence="7" key="1">
    <citation type="submission" date="2022-11" db="EMBL/GenBank/DDBJ databases">
        <title>Draft genome sequence of Hoeflea poritis E7-10 and Hoeflea prorocentri PM5-8, separated from scleractinian coral Porites lutea and marine dinoflagellate.</title>
        <authorList>
            <person name="Zhang G."/>
            <person name="Wei Q."/>
            <person name="Cai L."/>
        </authorList>
    </citation>
    <scope>NUCLEOTIDE SEQUENCE</scope>
    <source>
        <strain evidence="7">PM5-8</strain>
    </source>
</reference>
<accession>A0A9X3UJD2</accession>
<evidence type="ECO:0000256" key="2">
    <source>
        <dbReference type="ARBA" id="ARBA00022475"/>
    </source>
</evidence>
<feature type="transmembrane region" description="Helical" evidence="6">
    <location>
        <begin position="294"/>
        <end position="327"/>
    </location>
</feature>
<evidence type="ECO:0000256" key="4">
    <source>
        <dbReference type="ARBA" id="ARBA00022989"/>
    </source>
</evidence>
<protein>
    <submittedName>
        <fullName evidence="7">ABC transporter permease</fullName>
    </submittedName>
</protein>
<dbReference type="PANTHER" id="PTHR32196:SF72">
    <property type="entry name" value="RIBOSE IMPORT PERMEASE PROTEIN RBSC"/>
    <property type="match status" value="1"/>
</dbReference>
<dbReference type="PANTHER" id="PTHR32196">
    <property type="entry name" value="ABC TRANSPORTER PERMEASE PROTEIN YPHD-RELATED-RELATED"/>
    <property type="match status" value="1"/>
</dbReference>
<organism evidence="7 8">
    <name type="scientific">Hoeflea prorocentri</name>
    <dbReference type="NCBI Taxonomy" id="1922333"/>
    <lineage>
        <taxon>Bacteria</taxon>
        <taxon>Pseudomonadati</taxon>
        <taxon>Pseudomonadota</taxon>
        <taxon>Alphaproteobacteria</taxon>
        <taxon>Hyphomicrobiales</taxon>
        <taxon>Rhizobiaceae</taxon>
        <taxon>Hoeflea</taxon>
    </lineage>
</organism>
<feature type="transmembrane region" description="Helical" evidence="6">
    <location>
        <begin position="162"/>
        <end position="182"/>
    </location>
</feature>
<evidence type="ECO:0000313" key="8">
    <source>
        <dbReference type="Proteomes" id="UP001151234"/>
    </source>
</evidence>
<feature type="transmembrane region" description="Helical" evidence="6">
    <location>
        <begin position="339"/>
        <end position="355"/>
    </location>
</feature>
<dbReference type="RefSeq" id="WP_267991103.1">
    <property type="nucleotide sequence ID" value="NZ_JAPJZI010000001.1"/>
</dbReference>
<evidence type="ECO:0000256" key="1">
    <source>
        <dbReference type="ARBA" id="ARBA00004651"/>
    </source>
</evidence>
<gene>
    <name evidence="7" type="ORF">OQ273_13940</name>
</gene>
<keyword evidence="5 6" id="KW-0472">Membrane</keyword>
<dbReference type="EMBL" id="JAPJZI010000001">
    <property type="protein sequence ID" value="MDA5399680.1"/>
    <property type="molecule type" value="Genomic_DNA"/>
</dbReference>
<comment type="subcellular location">
    <subcellularLocation>
        <location evidence="1">Cell membrane</location>
        <topology evidence="1">Multi-pass membrane protein</topology>
    </subcellularLocation>
</comment>
<keyword evidence="4 6" id="KW-1133">Transmembrane helix</keyword>
<evidence type="ECO:0000256" key="6">
    <source>
        <dbReference type="SAM" id="Phobius"/>
    </source>
</evidence>
<comment type="caution">
    <text evidence="7">The sequence shown here is derived from an EMBL/GenBank/DDBJ whole genome shotgun (WGS) entry which is preliminary data.</text>
</comment>
<keyword evidence="8" id="KW-1185">Reference proteome</keyword>
<feature type="transmembrane region" description="Helical" evidence="6">
    <location>
        <begin position="111"/>
        <end position="128"/>
    </location>
</feature>
<keyword evidence="3 6" id="KW-0812">Transmembrane</keyword>
<dbReference type="AlphaFoldDB" id="A0A9X3UJD2"/>
<name>A0A9X3UJD2_9HYPH</name>
<proteinExistence type="predicted"/>
<evidence type="ECO:0000256" key="3">
    <source>
        <dbReference type="ARBA" id="ARBA00022692"/>
    </source>
</evidence>
<dbReference type="CDD" id="cd06579">
    <property type="entry name" value="TM_PBP1_transp_AraH_like"/>
    <property type="match status" value="1"/>
</dbReference>
<dbReference type="GO" id="GO:0022857">
    <property type="term" value="F:transmembrane transporter activity"/>
    <property type="evidence" value="ECO:0007669"/>
    <property type="project" value="InterPro"/>
</dbReference>
<feature type="transmembrane region" description="Helical" evidence="6">
    <location>
        <begin position="203"/>
        <end position="225"/>
    </location>
</feature>
<dbReference type="Pfam" id="PF02653">
    <property type="entry name" value="BPD_transp_2"/>
    <property type="match status" value="1"/>
</dbReference>
<feature type="transmembrane region" description="Helical" evidence="6">
    <location>
        <begin position="254"/>
        <end position="274"/>
    </location>
</feature>
<dbReference type="Proteomes" id="UP001151234">
    <property type="component" value="Unassembled WGS sequence"/>
</dbReference>
<feature type="transmembrane region" description="Helical" evidence="6">
    <location>
        <begin position="135"/>
        <end position="156"/>
    </location>
</feature>
<dbReference type="InterPro" id="IPR001851">
    <property type="entry name" value="ABC_transp_permease"/>
</dbReference>
<sequence>MLFRVAGARDQKLGAADCRLQVDNKPDSCVTTDSEKFGEFDRGASGLLKRIALSNEFGLFALIVIAVLVFASLASGFLSNFNLYLLGRIIAVNAMIGFSMMVVLVTGGLNLAVGAIGVCVAMTCGWLIEDIGLPWYLAMLLAIGVGAGLGAINGFGVVWSGLHSFIVTLATMSIFFGGMIFLTRAESFREMPELFTEFSRLKFFGILSAMLIPTVIVAVLLGALYHFTRIGKEMLAAGAQAAAAEQSGLRVSRLFVMCHALSGAVAGCAGLMLLARNGAAIPAMAGNLGQDWLLIAFLGPVLGGTLLLGGQVSVLGAVLGAALVSILSNGLLLVQVGEFWVQACLGLMLLLAVVLDKFRRSFVQT</sequence>
<feature type="transmembrane region" description="Helical" evidence="6">
    <location>
        <begin position="57"/>
        <end position="78"/>
    </location>
</feature>
<dbReference type="GO" id="GO:0005886">
    <property type="term" value="C:plasma membrane"/>
    <property type="evidence" value="ECO:0007669"/>
    <property type="project" value="UniProtKB-SubCell"/>
</dbReference>
<evidence type="ECO:0000313" key="7">
    <source>
        <dbReference type="EMBL" id="MDA5399680.1"/>
    </source>
</evidence>